<evidence type="ECO:0000256" key="2">
    <source>
        <dbReference type="ARBA" id="ARBA00005891"/>
    </source>
</evidence>
<evidence type="ECO:0000256" key="5">
    <source>
        <dbReference type="ARBA" id="ARBA00023128"/>
    </source>
</evidence>
<dbReference type="InterPro" id="IPR029063">
    <property type="entry name" value="SAM-dependent_MTases_sf"/>
</dbReference>
<comment type="function">
    <text evidence="7">Arginine methyltransferase involved in the assembly or stability of mitochondrial NADH:ubiquinone oxidoreductase complex (complex I).</text>
</comment>
<dbReference type="Proteomes" id="UP000288716">
    <property type="component" value="Unassembled WGS sequence"/>
</dbReference>
<dbReference type="PANTHER" id="PTHR12049">
    <property type="entry name" value="PROTEIN ARGININE METHYLTRANSFERASE NDUFAF7, MITOCHONDRIAL"/>
    <property type="match status" value="1"/>
</dbReference>
<dbReference type="OrthoDB" id="438553at2759"/>
<evidence type="ECO:0000256" key="4">
    <source>
        <dbReference type="ARBA" id="ARBA00022679"/>
    </source>
</evidence>
<dbReference type="GO" id="GO:0032259">
    <property type="term" value="P:methylation"/>
    <property type="evidence" value="ECO:0007669"/>
    <property type="project" value="UniProtKB-KW"/>
</dbReference>
<evidence type="ECO:0000313" key="8">
    <source>
        <dbReference type="EMBL" id="RWS09403.1"/>
    </source>
</evidence>
<evidence type="ECO:0000256" key="6">
    <source>
        <dbReference type="ARBA" id="ARBA00048612"/>
    </source>
</evidence>
<dbReference type="AlphaFoldDB" id="A0A443R2D4"/>
<dbReference type="GO" id="GO:0032981">
    <property type="term" value="P:mitochondrial respiratory chain complex I assembly"/>
    <property type="evidence" value="ECO:0007669"/>
    <property type="project" value="TreeGrafter"/>
</dbReference>
<evidence type="ECO:0000256" key="7">
    <source>
        <dbReference type="RuleBase" id="RU364114"/>
    </source>
</evidence>
<keyword evidence="9" id="KW-1185">Reference proteome</keyword>
<evidence type="ECO:0000313" key="9">
    <source>
        <dbReference type="Proteomes" id="UP000288716"/>
    </source>
</evidence>
<name>A0A443R2D4_9ACAR</name>
<dbReference type="SUPFAM" id="SSF53335">
    <property type="entry name" value="S-adenosyl-L-methionine-dependent methyltransferases"/>
    <property type="match status" value="1"/>
</dbReference>
<proteinExistence type="inferred from homology"/>
<dbReference type="STRING" id="299467.A0A443R2D4"/>
<reference evidence="8 9" key="1">
    <citation type="journal article" date="2018" name="Gigascience">
        <title>Genomes of trombidid mites reveal novel predicted allergens and laterally-transferred genes associated with secondary metabolism.</title>
        <authorList>
            <person name="Dong X."/>
            <person name="Chaisiri K."/>
            <person name="Xia D."/>
            <person name="Armstrong S.D."/>
            <person name="Fang Y."/>
            <person name="Donnelly M.J."/>
            <person name="Kadowaki T."/>
            <person name="McGarry J.W."/>
            <person name="Darby A.C."/>
            <person name="Makepeace B.L."/>
        </authorList>
    </citation>
    <scope>NUCLEOTIDE SEQUENCE [LARGE SCALE GENOMIC DNA]</scope>
    <source>
        <strain evidence="8">UoL-UT</strain>
    </source>
</reference>
<accession>A0A443R2D4</accession>
<keyword evidence="3 7" id="KW-0489">Methyltransferase</keyword>
<dbReference type="EMBL" id="NCKV01050164">
    <property type="protein sequence ID" value="RWS09403.1"/>
    <property type="molecule type" value="Genomic_DNA"/>
</dbReference>
<evidence type="ECO:0000256" key="3">
    <source>
        <dbReference type="ARBA" id="ARBA00022603"/>
    </source>
</evidence>
<dbReference type="InterPro" id="IPR003788">
    <property type="entry name" value="NDUFAF7"/>
</dbReference>
<comment type="caution">
    <text evidence="8">The sequence shown here is derived from an EMBL/GenBank/DDBJ whole genome shotgun (WGS) entry which is preliminary data.</text>
</comment>
<comment type="catalytic activity">
    <reaction evidence="6 7">
        <text>L-arginyl-[protein] + 2 S-adenosyl-L-methionine = N(omega),N(omega)'-dimethyl-L-arginyl-[protein] + 2 S-adenosyl-L-homocysteine + 2 H(+)</text>
        <dbReference type="Rhea" id="RHEA:48108"/>
        <dbReference type="Rhea" id="RHEA-COMP:10532"/>
        <dbReference type="Rhea" id="RHEA-COMP:11992"/>
        <dbReference type="ChEBI" id="CHEBI:15378"/>
        <dbReference type="ChEBI" id="CHEBI:29965"/>
        <dbReference type="ChEBI" id="CHEBI:57856"/>
        <dbReference type="ChEBI" id="CHEBI:59789"/>
        <dbReference type="ChEBI" id="CHEBI:88221"/>
        <dbReference type="EC" id="2.1.1.320"/>
    </reaction>
</comment>
<dbReference type="GO" id="GO:0035243">
    <property type="term" value="F:protein-arginine omega-N symmetric methyltransferase activity"/>
    <property type="evidence" value="ECO:0007669"/>
    <property type="project" value="UniProtKB-EC"/>
</dbReference>
<keyword evidence="4 7" id="KW-0808">Transferase</keyword>
<comment type="subcellular location">
    <subcellularLocation>
        <location evidence="1 7">Mitochondrion</location>
    </subcellularLocation>
</comment>
<keyword evidence="8" id="KW-0830">Ubiquinone</keyword>
<feature type="non-terminal residue" evidence="8">
    <location>
        <position position="1"/>
    </location>
</feature>
<organism evidence="8 9">
    <name type="scientific">Leptotrombidium deliense</name>
    <dbReference type="NCBI Taxonomy" id="299467"/>
    <lineage>
        <taxon>Eukaryota</taxon>
        <taxon>Metazoa</taxon>
        <taxon>Ecdysozoa</taxon>
        <taxon>Arthropoda</taxon>
        <taxon>Chelicerata</taxon>
        <taxon>Arachnida</taxon>
        <taxon>Acari</taxon>
        <taxon>Acariformes</taxon>
        <taxon>Trombidiformes</taxon>
        <taxon>Prostigmata</taxon>
        <taxon>Anystina</taxon>
        <taxon>Parasitengona</taxon>
        <taxon>Trombiculoidea</taxon>
        <taxon>Trombiculidae</taxon>
        <taxon>Leptotrombidium</taxon>
    </lineage>
</organism>
<gene>
    <name evidence="8" type="ORF">B4U80_12604</name>
</gene>
<dbReference type="PANTHER" id="PTHR12049:SF7">
    <property type="entry name" value="PROTEIN ARGININE METHYLTRANSFERASE NDUFAF7, MITOCHONDRIAL"/>
    <property type="match status" value="1"/>
</dbReference>
<protein>
    <recommendedName>
        <fullName evidence="7">Protein arginine methyltransferase NDUFAF7</fullName>
        <ecNumber evidence="7">2.1.1.320</ecNumber>
    </recommendedName>
</protein>
<comment type="similarity">
    <text evidence="2 7">Belongs to the NDUFAF7 family.</text>
</comment>
<dbReference type="VEuPathDB" id="VectorBase:LDEU014107"/>
<keyword evidence="5 7" id="KW-0496">Mitochondrion</keyword>
<dbReference type="GO" id="GO:0005739">
    <property type="term" value="C:mitochondrion"/>
    <property type="evidence" value="ECO:0007669"/>
    <property type="project" value="UniProtKB-SubCell"/>
</dbReference>
<dbReference type="EC" id="2.1.1.320" evidence="7"/>
<sequence length="74" mass="8422">TVFGTVTQQHFLQNLGIDLRLQRLLKNANEKEAEELRSGVDMILNDMGERFKLLSLFPKNSADKFKDNPSPGFV</sequence>
<evidence type="ECO:0000256" key="1">
    <source>
        <dbReference type="ARBA" id="ARBA00004173"/>
    </source>
</evidence>
<dbReference type="InterPro" id="IPR038375">
    <property type="entry name" value="NDUFAF7_sf"/>
</dbReference>
<dbReference type="Gene3D" id="3.40.50.12710">
    <property type="match status" value="1"/>
</dbReference>